<feature type="transmembrane region" description="Helical" evidence="12">
    <location>
        <begin position="149"/>
        <end position="168"/>
    </location>
</feature>
<evidence type="ECO:0000256" key="3">
    <source>
        <dbReference type="ARBA" id="ARBA00022516"/>
    </source>
</evidence>
<keyword evidence="7" id="KW-0443">Lipid metabolism</keyword>
<keyword evidence="9" id="KW-0594">Phospholipid biosynthesis</keyword>
<feature type="transmembrane region" description="Helical" evidence="12">
    <location>
        <begin position="123"/>
        <end position="143"/>
    </location>
</feature>
<keyword evidence="3" id="KW-0444">Lipid biosynthesis</keyword>
<keyword evidence="6 12" id="KW-1133">Transmembrane helix</keyword>
<dbReference type="EMBL" id="LUTY01002790">
    <property type="protein sequence ID" value="OAD19472.1"/>
    <property type="molecule type" value="Genomic_DNA"/>
</dbReference>
<dbReference type="GO" id="GO:0046474">
    <property type="term" value="P:glycerophospholipid biosynthetic process"/>
    <property type="evidence" value="ECO:0007669"/>
    <property type="project" value="TreeGrafter"/>
</dbReference>
<protein>
    <submittedName>
        <fullName evidence="13">Phosphatidylglycerophosphate synthase</fullName>
    </submittedName>
</protein>
<evidence type="ECO:0000256" key="6">
    <source>
        <dbReference type="ARBA" id="ARBA00022989"/>
    </source>
</evidence>
<dbReference type="Gene3D" id="1.20.120.1760">
    <property type="match status" value="1"/>
</dbReference>
<comment type="caution">
    <text evidence="13">The sequence shown here is derived from an EMBL/GenBank/DDBJ whole genome shotgun (WGS) entry which is preliminary data.</text>
</comment>
<organism evidence="13 14">
    <name type="scientific">Candidatus Thiomargarita nelsonii</name>
    <dbReference type="NCBI Taxonomy" id="1003181"/>
    <lineage>
        <taxon>Bacteria</taxon>
        <taxon>Pseudomonadati</taxon>
        <taxon>Pseudomonadota</taxon>
        <taxon>Gammaproteobacteria</taxon>
        <taxon>Thiotrichales</taxon>
        <taxon>Thiotrichaceae</taxon>
        <taxon>Thiomargarita</taxon>
    </lineage>
</organism>
<dbReference type="InterPro" id="IPR050324">
    <property type="entry name" value="CDP-alcohol_PTase-I"/>
</dbReference>
<keyword evidence="14" id="KW-1185">Reference proteome</keyword>
<dbReference type="PROSITE" id="PS00379">
    <property type="entry name" value="CDP_ALCOHOL_P_TRANSF"/>
    <property type="match status" value="1"/>
</dbReference>
<evidence type="ECO:0000256" key="12">
    <source>
        <dbReference type="SAM" id="Phobius"/>
    </source>
</evidence>
<reference evidence="13 14" key="1">
    <citation type="submission" date="2016-05" db="EMBL/GenBank/DDBJ databases">
        <title>Single-cell genome of chain-forming Candidatus Thiomargarita nelsonii and comparison to other large sulfur-oxidizing bacteria.</title>
        <authorList>
            <person name="Winkel M."/>
            <person name="Salman V."/>
            <person name="Woyke T."/>
            <person name="Schulz-Vogt H."/>
            <person name="Richter M."/>
            <person name="Flood B."/>
            <person name="Bailey J."/>
            <person name="Amann R."/>
            <person name="Mussmann M."/>
        </authorList>
    </citation>
    <scope>NUCLEOTIDE SEQUENCE [LARGE SCALE GENOMIC DNA]</scope>
    <source>
        <strain evidence="13 14">THI036</strain>
    </source>
</reference>
<dbReference type="GO" id="GO:0016780">
    <property type="term" value="F:phosphotransferase activity, for other substituted phosphate groups"/>
    <property type="evidence" value="ECO:0007669"/>
    <property type="project" value="InterPro"/>
</dbReference>
<keyword evidence="10" id="KW-1208">Phospholipid metabolism</keyword>
<feature type="transmembrane region" description="Helical" evidence="12">
    <location>
        <begin position="92"/>
        <end position="111"/>
    </location>
</feature>
<evidence type="ECO:0000256" key="11">
    <source>
        <dbReference type="RuleBase" id="RU003750"/>
    </source>
</evidence>
<evidence type="ECO:0000313" key="14">
    <source>
        <dbReference type="Proteomes" id="UP000076962"/>
    </source>
</evidence>
<dbReference type="AlphaFoldDB" id="A0A176RUN4"/>
<evidence type="ECO:0000256" key="1">
    <source>
        <dbReference type="ARBA" id="ARBA00004141"/>
    </source>
</evidence>
<evidence type="ECO:0000256" key="8">
    <source>
        <dbReference type="ARBA" id="ARBA00023136"/>
    </source>
</evidence>
<dbReference type="PANTHER" id="PTHR14269:SF11">
    <property type="entry name" value="CDP-DIACYLGLYCEROL--GLYCEROL-3-PHOSPHATE 3-PHOSPHATIDYLTRANSFERASE"/>
    <property type="match status" value="1"/>
</dbReference>
<name>A0A176RUN4_9GAMM</name>
<evidence type="ECO:0000256" key="9">
    <source>
        <dbReference type="ARBA" id="ARBA00023209"/>
    </source>
</evidence>
<keyword evidence="5 12" id="KW-0812">Transmembrane</keyword>
<sequence>MEWCNIPNTLSAFRIIATPGLLYLAWHGFANAFLVLLVLAFLSDLLDGLIARLLNQSSELGAQLDSWGDATIYISLPICAWWLRPDIIRQEIVFVCIAVLGLVLPAMLEFVKFGRLSCYHTWASKISAALISISILLIFAFSVTWLFRWAAIFQILVALEIIAITILLPTWQCNIQSVWHAINLIKPKNILDR</sequence>
<keyword evidence="4 11" id="KW-0808">Transferase</keyword>
<dbReference type="Pfam" id="PF01066">
    <property type="entry name" value="CDP-OH_P_transf"/>
    <property type="match status" value="1"/>
</dbReference>
<keyword evidence="8 12" id="KW-0472">Membrane</keyword>
<comment type="subcellular location">
    <subcellularLocation>
        <location evidence="1">Membrane</location>
        <topology evidence="1">Multi-pass membrane protein</topology>
    </subcellularLocation>
</comment>
<gene>
    <name evidence="13" type="ORF">THIOM_004892</name>
</gene>
<evidence type="ECO:0000256" key="4">
    <source>
        <dbReference type="ARBA" id="ARBA00022679"/>
    </source>
</evidence>
<proteinExistence type="inferred from homology"/>
<dbReference type="InterPro" id="IPR000462">
    <property type="entry name" value="CDP-OH_P_trans"/>
</dbReference>
<dbReference type="InterPro" id="IPR048254">
    <property type="entry name" value="CDP_ALCOHOL_P_TRANSF_CS"/>
</dbReference>
<evidence type="ECO:0000256" key="2">
    <source>
        <dbReference type="ARBA" id="ARBA00010441"/>
    </source>
</evidence>
<accession>A0A176RUN4</accession>
<dbReference type="InterPro" id="IPR043130">
    <property type="entry name" value="CDP-OH_PTrfase_TM_dom"/>
</dbReference>
<feature type="transmembrane region" description="Helical" evidence="12">
    <location>
        <begin position="21"/>
        <end position="42"/>
    </location>
</feature>
<comment type="similarity">
    <text evidence="2 11">Belongs to the CDP-alcohol phosphatidyltransferase class-I family.</text>
</comment>
<evidence type="ECO:0000256" key="10">
    <source>
        <dbReference type="ARBA" id="ARBA00023264"/>
    </source>
</evidence>
<evidence type="ECO:0000313" key="13">
    <source>
        <dbReference type="EMBL" id="OAD19472.1"/>
    </source>
</evidence>
<dbReference type="Proteomes" id="UP000076962">
    <property type="component" value="Unassembled WGS sequence"/>
</dbReference>
<evidence type="ECO:0000256" key="5">
    <source>
        <dbReference type="ARBA" id="ARBA00022692"/>
    </source>
</evidence>
<evidence type="ECO:0000256" key="7">
    <source>
        <dbReference type="ARBA" id="ARBA00023098"/>
    </source>
</evidence>
<dbReference type="GO" id="GO:0016020">
    <property type="term" value="C:membrane"/>
    <property type="evidence" value="ECO:0007669"/>
    <property type="project" value="UniProtKB-SubCell"/>
</dbReference>
<dbReference type="PANTHER" id="PTHR14269">
    <property type="entry name" value="CDP-DIACYLGLYCEROL--GLYCEROL-3-PHOSPHATE 3-PHOSPHATIDYLTRANSFERASE-RELATED"/>
    <property type="match status" value="1"/>
</dbReference>